<gene>
    <name evidence="2" type="ORF">K8V65_03020</name>
</gene>
<keyword evidence="1" id="KW-0732">Signal</keyword>
<dbReference type="AlphaFoldDB" id="A0A921HLH4"/>
<evidence type="ECO:0000313" key="3">
    <source>
        <dbReference type="Proteomes" id="UP000780768"/>
    </source>
</evidence>
<feature type="non-terminal residue" evidence="2">
    <location>
        <position position="107"/>
    </location>
</feature>
<proteinExistence type="predicted"/>
<dbReference type="Proteomes" id="UP000780768">
    <property type="component" value="Unassembled WGS sequence"/>
</dbReference>
<comment type="caution">
    <text evidence="2">The sequence shown here is derived from an EMBL/GenBank/DDBJ whole genome shotgun (WGS) entry which is preliminary data.</text>
</comment>
<evidence type="ECO:0000256" key="1">
    <source>
        <dbReference type="SAM" id="SignalP"/>
    </source>
</evidence>
<reference evidence="2" key="1">
    <citation type="journal article" date="2021" name="PeerJ">
        <title>Extensive microbial diversity within the chicken gut microbiome revealed by metagenomics and culture.</title>
        <authorList>
            <person name="Gilroy R."/>
            <person name="Ravi A."/>
            <person name="Getino M."/>
            <person name="Pursley I."/>
            <person name="Horton D.L."/>
            <person name="Alikhan N.F."/>
            <person name="Baker D."/>
            <person name="Gharbi K."/>
            <person name="Hall N."/>
            <person name="Watson M."/>
            <person name="Adriaenssens E.M."/>
            <person name="Foster-Nyarko E."/>
            <person name="Jarju S."/>
            <person name="Secka A."/>
            <person name="Antonio M."/>
            <person name="Oren A."/>
            <person name="Chaudhuri R.R."/>
            <person name="La Ragione R."/>
            <person name="Hildebrand F."/>
            <person name="Pallen M.J."/>
        </authorList>
    </citation>
    <scope>NUCLEOTIDE SEQUENCE</scope>
    <source>
        <strain evidence="2">7318</strain>
    </source>
</reference>
<sequence length="107" mass="12189">MMSLKKIFNLMAFTILTTTLLMNNVQAKEGSEQEEAKPTTIVLDKNDDRVKEYEADKLLFMQSEDKGTTLLFSDSPETVLDDGVLYEDTVKGDTRLLYYHVNGTEQD</sequence>
<dbReference type="EMBL" id="DYVR01000080">
    <property type="protein sequence ID" value="HJF84620.1"/>
    <property type="molecule type" value="Genomic_DNA"/>
</dbReference>
<evidence type="ECO:0000313" key="2">
    <source>
        <dbReference type="EMBL" id="HJF84620.1"/>
    </source>
</evidence>
<accession>A0A921HLH4</accession>
<reference evidence="2" key="2">
    <citation type="submission" date="2021-09" db="EMBL/GenBank/DDBJ databases">
        <authorList>
            <person name="Gilroy R."/>
        </authorList>
    </citation>
    <scope>NUCLEOTIDE SEQUENCE</scope>
    <source>
        <strain evidence="2">7318</strain>
    </source>
</reference>
<organism evidence="2 3">
    <name type="scientific">Megamonas hypermegale</name>
    <dbReference type="NCBI Taxonomy" id="158847"/>
    <lineage>
        <taxon>Bacteria</taxon>
        <taxon>Bacillati</taxon>
        <taxon>Bacillota</taxon>
        <taxon>Negativicutes</taxon>
        <taxon>Selenomonadales</taxon>
        <taxon>Selenomonadaceae</taxon>
        <taxon>Megamonas</taxon>
    </lineage>
</organism>
<name>A0A921HLH4_9FIRM</name>
<feature type="signal peptide" evidence="1">
    <location>
        <begin position="1"/>
        <end position="27"/>
    </location>
</feature>
<protein>
    <submittedName>
        <fullName evidence="2">Uncharacterized protein</fullName>
    </submittedName>
</protein>
<feature type="chain" id="PRO_5036872793" evidence="1">
    <location>
        <begin position="28"/>
        <end position="107"/>
    </location>
</feature>